<dbReference type="Pfam" id="PF04241">
    <property type="entry name" value="DUF423"/>
    <property type="match status" value="1"/>
</dbReference>
<comment type="caution">
    <text evidence="7">The sequence shown here is derived from an EMBL/GenBank/DDBJ whole genome shotgun (WGS) entry which is preliminary data.</text>
</comment>
<name>A0A399RA66_9PROT</name>
<dbReference type="Proteomes" id="UP000266385">
    <property type="component" value="Unassembled WGS sequence"/>
</dbReference>
<evidence type="ECO:0000313" key="7">
    <source>
        <dbReference type="EMBL" id="RIJ28330.1"/>
    </source>
</evidence>
<dbReference type="EMBL" id="QWFX01000013">
    <property type="protein sequence ID" value="RIJ28330.1"/>
    <property type="molecule type" value="Genomic_DNA"/>
</dbReference>
<accession>A0A399RA66</accession>
<feature type="transmembrane region" description="Helical" evidence="6">
    <location>
        <begin position="92"/>
        <end position="116"/>
    </location>
</feature>
<dbReference type="GO" id="GO:0005886">
    <property type="term" value="C:plasma membrane"/>
    <property type="evidence" value="ECO:0007669"/>
    <property type="project" value="TreeGrafter"/>
</dbReference>
<dbReference type="PANTHER" id="PTHR43461:SF1">
    <property type="entry name" value="TRANSMEMBRANE PROTEIN 256"/>
    <property type="match status" value="1"/>
</dbReference>
<dbReference type="OrthoDB" id="9802121at2"/>
<keyword evidence="4 6" id="KW-1133">Transmembrane helix</keyword>
<feature type="transmembrane region" description="Helical" evidence="6">
    <location>
        <begin position="43"/>
        <end position="59"/>
    </location>
</feature>
<gene>
    <name evidence="7" type="ORF">D1223_13120</name>
</gene>
<dbReference type="PANTHER" id="PTHR43461">
    <property type="entry name" value="TRANSMEMBRANE PROTEIN 256"/>
    <property type="match status" value="1"/>
</dbReference>
<dbReference type="AlphaFoldDB" id="A0A399RA66"/>
<feature type="transmembrane region" description="Helical" evidence="6">
    <location>
        <begin position="66"/>
        <end position="86"/>
    </location>
</feature>
<comment type="subcellular location">
    <subcellularLocation>
        <location evidence="1">Membrane</location>
        <topology evidence="1">Multi-pass membrane protein</topology>
    </subcellularLocation>
</comment>
<evidence type="ECO:0000256" key="5">
    <source>
        <dbReference type="ARBA" id="ARBA00023136"/>
    </source>
</evidence>
<comment type="similarity">
    <text evidence="2">Belongs to the UPF0382 family.</text>
</comment>
<evidence type="ECO:0000256" key="3">
    <source>
        <dbReference type="ARBA" id="ARBA00022692"/>
    </source>
</evidence>
<sequence length="119" mass="12352">MPPLSFFAALFGFVGVALGAFGAHGLKGQFTPQAEAWWDTGTFYLLIHAVAALVIGLTGRKDEVLAGGWAMIIGSAIFSSTLYFLALGAPRWFGAITPIGGLALLAGWALVLVGVLRSA</sequence>
<evidence type="ECO:0000256" key="2">
    <source>
        <dbReference type="ARBA" id="ARBA00009694"/>
    </source>
</evidence>
<protein>
    <submittedName>
        <fullName evidence="7">DUF423 domain-containing protein</fullName>
    </submittedName>
</protein>
<dbReference type="RefSeq" id="WP_119376865.1">
    <property type="nucleotide sequence ID" value="NZ_QWFX01000013.1"/>
</dbReference>
<reference evidence="7 8" key="1">
    <citation type="submission" date="2018-08" db="EMBL/GenBank/DDBJ databases">
        <title>Henriciella mobilis sp. nov., isolated from seawater.</title>
        <authorList>
            <person name="Cheng H."/>
            <person name="Wu Y.-H."/>
            <person name="Xu X.-W."/>
            <person name="Guo L.-L."/>
        </authorList>
    </citation>
    <scope>NUCLEOTIDE SEQUENCE [LARGE SCALE GENOMIC DNA]</scope>
    <source>
        <strain evidence="7 8">JN25</strain>
    </source>
</reference>
<evidence type="ECO:0000313" key="8">
    <source>
        <dbReference type="Proteomes" id="UP000266385"/>
    </source>
</evidence>
<keyword evidence="5 6" id="KW-0472">Membrane</keyword>
<keyword evidence="8" id="KW-1185">Reference proteome</keyword>
<dbReference type="InterPro" id="IPR006696">
    <property type="entry name" value="DUF423"/>
</dbReference>
<evidence type="ECO:0000256" key="4">
    <source>
        <dbReference type="ARBA" id="ARBA00022989"/>
    </source>
</evidence>
<organism evidence="7 8">
    <name type="scientific">Henriciella mobilis</name>
    <dbReference type="NCBI Taxonomy" id="2305467"/>
    <lineage>
        <taxon>Bacteria</taxon>
        <taxon>Pseudomonadati</taxon>
        <taxon>Pseudomonadota</taxon>
        <taxon>Alphaproteobacteria</taxon>
        <taxon>Hyphomonadales</taxon>
        <taxon>Hyphomonadaceae</taxon>
        <taxon>Henriciella</taxon>
    </lineage>
</organism>
<evidence type="ECO:0000256" key="1">
    <source>
        <dbReference type="ARBA" id="ARBA00004141"/>
    </source>
</evidence>
<keyword evidence="3 6" id="KW-0812">Transmembrane</keyword>
<proteinExistence type="inferred from homology"/>
<evidence type="ECO:0000256" key="6">
    <source>
        <dbReference type="SAM" id="Phobius"/>
    </source>
</evidence>